<dbReference type="InterPro" id="IPR029028">
    <property type="entry name" value="Alpha/beta_knot_MTases"/>
</dbReference>
<evidence type="ECO:0000313" key="5">
    <source>
        <dbReference type="EMBL" id="UFP93397.1"/>
    </source>
</evidence>
<name>A0ABY3PIB0_9CYAN</name>
<comment type="similarity">
    <text evidence="1">Belongs to the class IV-like SAM-binding methyltransferase superfamily. RNA methyltransferase TrmH family.</text>
</comment>
<dbReference type="GO" id="GO:0008168">
    <property type="term" value="F:methyltransferase activity"/>
    <property type="evidence" value="ECO:0007669"/>
    <property type="project" value="UniProtKB-KW"/>
</dbReference>
<dbReference type="Proteomes" id="UP001054846">
    <property type="component" value="Chromosome"/>
</dbReference>
<dbReference type="SMART" id="SM00967">
    <property type="entry name" value="SpoU_sub_bind"/>
    <property type="match status" value="1"/>
</dbReference>
<evidence type="ECO:0000256" key="2">
    <source>
        <dbReference type="ARBA" id="ARBA00022603"/>
    </source>
</evidence>
<dbReference type="SUPFAM" id="SSF55315">
    <property type="entry name" value="L30e-like"/>
    <property type="match status" value="1"/>
</dbReference>
<dbReference type="Pfam" id="PF22435">
    <property type="entry name" value="MRM3-like_sub_bind"/>
    <property type="match status" value="1"/>
</dbReference>
<keyword evidence="2 5" id="KW-0489">Methyltransferase</keyword>
<organism evidence="5 6">
    <name type="scientific">Gloeobacter morelensis MG652769</name>
    <dbReference type="NCBI Taxonomy" id="2781736"/>
    <lineage>
        <taxon>Bacteria</taxon>
        <taxon>Bacillati</taxon>
        <taxon>Cyanobacteriota</taxon>
        <taxon>Cyanophyceae</taxon>
        <taxon>Gloeobacterales</taxon>
        <taxon>Gloeobacteraceae</taxon>
        <taxon>Gloeobacter</taxon>
        <taxon>Gloeobacter morelensis</taxon>
    </lineage>
</organism>
<dbReference type="PANTHER" id="PTHR43191:SF2">
    <property type="entry name" value="RRNA METHYLTRANSFERASE 3, MITOCHONDRIAL"/>
    <property type="match status" value="1"/>
</dbReference>
<dbReference type="EMBL" id="CP063845">
    <property type="protein sequence ID" value="UFP93397.1"/>
    <property type="molecule type" value="Genomic_DNA"/>
</dbReference>
<dbReference type="InterPro" id="IPR053888">
    <property type="entry name" value="MRM3-like_sub_bind"/>
</dbReference>
<evidence type="ECO:0000313" key="6">
    <source>
        <dbReference type="Proteomes" id="UP001054846"/>
    </source>
</evidence>
<dbReference type="InterPro" id="IPR029064">
    <property type="entry name" value="Ribosomal_eL30-like_sf"/>
</dbReference>
<keyword evidence="6" id="KW-1185">Reference proteome</keyword>
<dbReference type="CDD" id="cd18095">
    <property type="entry name" value="SpoU-like_rRNA-MTase"/>
    <property type="match status" value="1"/>
</dbReference>
<dbReference type="SUPFAM" id="SSF75217">
    <property type="entry name" value="alpha/beta knot"/>
    <property type="match status" value="1"/>
</dbReference>
<dbReference type="InterPro" id="IPR001537">
    <property type="entry name" value="SpoU_MeTrfase"/>
</dbReference>
<keyword evidence="3" id="KW-0808">Transferase</keyword>
<evidence type="ECO:0000259" key="4">
    <source>
        <dbReference type="SMART" id="SM00967"/>
    </source>
</evidence>
<proteinExistence type="inferred from homology"/>
<dbReference type="Gene3D" id="3.30.1330.30">
    <property type="match status" value="1"/>
</dbReference>
<protein>
    <submittedName>
        <fullName evidence="5">RNA methyltransferase</fullName>
    </submittedName>
</protein>
<dbReference type="InterPro" id="IPR013123">
    <property type="entry name" value="SpoU_subst-bd"/>
</dbReference>
<dbReference type="GO" id="GO:0032259">
    <property type="term" value="P:methylation"/>
    <property type="evidence" value="ECO:0007669"/>
    <property type="project" value="UniProtKB-KW"/>
</dbReference>
<dbReference type="RefSeq" id="WP_230840397.1">
    <property type="nucleotide sequence ID" value="NZ_CP063845.1"/>
</dbReference>
<reference evidence="5 6" key="1">
    <citation type="journal article" date="2021" name="Genome Biol. Evol.">
        <title>Complete Genome Sequencing of a Novel Gloeobacter Species from a Waterfall Cave in Mexico.</title>
        <authorList>
            <person name="Saw J.H."/>
            <person name="Cardona T."/>
            <person name="Montejano G."/>
        </authorList>
    </citation>
    <scope>NUCLEOTIDE SEQUENCE [LARGE SCALE GENOMIC DNA]</scope>
    <source>
        <strain evidence="5">MG652769</strain>
    </source>
</reference>
<accession>A0ABY3PIB0</accession>
<feature type="domain" description="RNA 2-O ribose methyltransferase substrate binding" evidence="4">
    <location>
        <begin position="29"/>
        <end position="103"/>
    </location>
</feature>
<dbReference type="Gene3D" id="3.40.1280.10">
    <property type="match status" value="1"/>
</dbReference>
<gene>
    <name evidence="5" type="ORF">ISF26_16545</name>
</gene>
<dbReference type="PANTHER" id="PTHR43191">
    <property type="entry name" value="RRNA METHYLTRANSFERASE 3"/>
    <property type="match status" value="1"/>
</dbReference>
<evidence type="ECO:0000256" key="3">
    <source>
        <dbReference type="ARBA" id="ARBA00022679"/>
    </source>
</evidence>
<dbReference type="Pfam" id="PF00588">
    <property type="entry name" value="SpoU_methylase"/>
    <property type="match status" value="1"/>
</dbReference>
<sequence length="265" mass="28186">MLTSLQNPLIKQLRKLHSARERQAQGLFLVEGTHPVAAALEGGWDLDVVCATAIWSAEHPQLHTVLSGRAGRYEMVAPAVIAALADTVHPSGVVAAVRRRADAWRPLLERDVSLLVLGERLQDPGNVGTLVRSCAAVGADGLVLSADSVDSDHPKVLRASAGLWFRSPPLSVPDLAVCVADLARRGVQVLAADAAAGRLLWEYDLRRPTAFVLGSEGQGLSEPLRRCLPERVGIPLAPGVESLNVAVSGALLLFEAARQRRGSSH</sequence>
<evidence type="ECO:0000256" key="1">
    <source>
        <dbReference type="ARBA" id="ARBA00007228"/>
    </source>
</evidence>
<dbReference type="InterPro" id="IPR029026">
    <property type="entry name" value="tRNA_m1G_MTases_N"/>
</dbReference>
<dbReference type="InterPro" id="IPR051259">
    <property type="entry name" value="rRNA_Methyltransferase"/>
</dbReference>